<organism evidence="1">
    <name type="scientific">freshwater metagenome</name>
    <dbReference type="NCBI Taxonomy" id="449393"/>
    <lineage>
        <taxon>unclassified sequences</taxon>
        <taxon>metagenomes</taxon>
        <taxon>ecological metagenomes</taxon>
    </lineage>
</organism>
<dbReference type="AlphaFoldDB" id="A0A6J6QBR9"/>
<name>A0A6J6QBR9_9ZZZZ</name>
<protein>
    <submittedName>
        <fullName evidence="1">Unannotated protein</fullName>
    </submittedName>
</protein>
<dbReference type="EMBL" id="CAEZXR010000120">
    <property type="protein sequence ID" value="CAB4705304.1"/>
    <property type="molecule type" value="Genomic_DNA"/>
</dbReference>
<reference evidence="1" key="1">
    <citation type="submission" date="2020-05" db="EMBL/GenBank/DDBJ databases">
        <authorList>
            <person name="Chiriac C."/>
            <person name="Salcher M."/>
            <person name="Ghai R."/>
            <person name="Kavagutti S V."/>
        </authorList>
    </citation>
    <scope>NUCLEOTIDE SEQUENCE</scope>
</reference>
<accession>A0A6J6QBR9</accession>
<gene>
    <name evidence="1" type="ORF">UFOPK2579_01152</name>
</gene>
<sequence length="45" mass="4461">MRSNSVTLPCSTGTPLLRTEVGTLASGIAARITGSASAITSVGVR</sequence>
<evidence type="ECO:0000313" key="1">
    <source>
        <dbReference type="EMBL" id="CAB4705304.1"/>
    </source>
</evidence>
<proteinExistence type="predicted"/>